<dbReference type="AlphaFoldDB" id="A0A5J4YLL8"/>
<evidence type="ECO:0000256" key="6">
    <source>
        <dbReference type="SAM" id="MobiDB-lite"/>
    </source>
</evidence>
<proteinExistence type="inferred from homology"/>
<keyword evidence="4 5" id="KW-0694">RNA-binding</keyword>
<dbReference type="GO" id="GO:0016787">
    <property type="term" value="F:hydrolase activity"/>
    <property type="evidence" value="ECO:0007669"/>
    <property type="project" value="UniProtKB-KW"/>
</dbReference>
<dbReference type="PROSITE" id="PS51192">
    <property type="entry name" value="HELICASE_ATP_BIND_1"/>
    <property type="match status" value="1"/>
</dbReference>
<dbReference type="EC" id="3.6.4.13" evidence="5"/>
<dbReference type="GO" id="GO:0003723">
    <property type="term" value="F:RNA binding"/>
    <property type="evidence" value="ECO:0007669"/>
    <property type="project" value="UniProtKB-UniRule"/>
</dbReference>
<dbReference type="Gene3D" id="3.40.50.300">
    <property type="entry name" value="P-loop containing nucleotide triphosphate hydrolases"/>
    <property type="match status" value="2"/>
</dbReference>
<gene>
    <name evidence="9" type="ORF">FVE85_8282</name>
</gene>
<comment type="caution">
    <text evidence="9">The sequence shown here is derived from an EMBL/GenBank/DDBJ whole genome shotgun (WGS) entry which is preliminary data.</text>
</comment>
<keyword evidence="5 9" id="KW-0347">Helicase</keyword>
<evidence type="ECO:0000256" key="1">
    <source>
        <dbReference type="ARBA" id="ARBA00022741"/>
    </source>
</evidence>
<organism evidence="9 10">
    <name type="scientific">Porphyridium purpureum</name>
    <name type="common">Red alga</name>
    <name type="synonym">Porphyridium cruentum</name>
    <dbReference type="NCBI Taxonomy" id="35688"/>
    <lineage>
        <taxon>Eukaryota</taxon>
        <taxon>Rhodophyta</taxon>
        <taxon>Bangiophyceae</taxon>
        <taxon>Porphyridiales</taxon>
        <taxon>Porphyridiaceae</taxon>
        <taxon>Porphyridium</taxon>
    </lineage>
</organism>
<feature type="domain" description="Helicase C-terminal" evidence="8">
    <location>
        <begin position="360"/>
        <end position="524"/>
    </location>
</feature>
<dbReference type="Proteomes" id="UP000324585">
    <property type="component" value="Unassembled WGS sequence"/>
</dbReference>
<dbReference type="Pfam" id="PF00270">
    <property type="entry name" value="DEAD"/>
    <property type="match status" value="1"/>
</dbReference>
<dbReference type="InterPro" id="IPR027417">
    <property type="entry name" value="P-loop_NTPase"/>
</dbReference>
<protein>
    <recommendedName>
        <fullName evidence="5">ATP-dependent RNA helicase</fullName>
        <ecNumber evidence="5">3.6.4.13</ecNumber>
    </recommendedName>
</protein>
<evidence type="ECO:0000313" key="10">
    <source>
        <dbReference type="Proteomes" id="UP000324585"/>
    </source>
</evidence>
<dbReference type="PANTHER" id="PTHR24031">
    <property type="entry name" value="RNA HELICASE"/>
    <property type="match status" value="1"/>
</dbReference>
<dbReference type="SMART" id="SM00490">
    <property type="entry name" value="HELICc"/>
    <property type="match status" value="1"/>
</dbReference>
<keyword evidence="3 5" id="KW-0067">ATP-binding</keyword>
<evidence type="ECO:0000259" key="7">
    <source>
        <dbReference type="PROSITE" id="PS51192"/>
    </source>
</evidence>
<comment type="catalytic activity">
    <reaction evidence="5">
        <text>ATP + H2O = ADP + phosphate + H(+)</text>
        <dbReference type="Rhea" id="RHEA:13065"/>
        <dbReference type="ChEBI" id="CHEBI:15377"/>
        <dbReference type="ChEBI" id="CHEBI:15378"/>
        <dbReference type="ChEBI" id="CHEBI:30616"/>
        <dbReference type="ChEBI" id="CHEBI:43474"/>
        <dbReference type="ChEBI" id="CHEBI:456216"/>
        <dbReference type="EC" id="3.6.4.13"/>
    </reaction>
</comment>
<dbReference type="Pfam" id="PF00271">
    <property type="entry name" value="Helicase_C"/>
    <property type="match status" value="1"/>
</dbReference>
<evidence type="ECO:0000256" key="2">
    <source>
        <dbReference type="ARBA" id="ARBA00022801"/>
    </source>
</evidence>
<dbReference type="OMA" id="SARAFMR"/>
<dbReference type="PROSITE" id="PS51194">
    <property type="entry name" value="HELICASE_CTER"/>
    <property type="match status" value="1"/>
</dbReference>
<dbReference type="EMBL" id="VRMN01000011">
    <property type="protein sequence ID" value="KAA8491800.1"/>
    <property type="molecule type" value="Genomic_DNA"/>
</dbReference>
<comment type="domain">
    <text evidence="5">The Q motif is unique to and characteristic of the DEAD box family of RNA helicases and controls ATP binding and hydrolysis.</text>
</comment>
<feature type="domain" description="Helicase ATP-binding" evidence="7">
    <location>
        <begin position="62"/>
        <end position="274"/>
    </location>
</feature>
<dbReference type="SMART" id="SM00487">
    <property type="entry name" value="DEXDc"/>
    <property type="match status" value="1"/>
</dbReference>
<accession>A0A5J4YLL8</accession>
<reference evidence="10" key="1">
    <citation type="journal article" date="2019" name="Nat. Commun.">
        <title>Expansion of phycobilisome linker gene families in mesophilic red algae.</title>
        <authorList>
            <person name="Lee J."/>
            <person name="Kim D."/>
            <person name="Bhattacharya D."/>
            <person name="Yoon H.S."/>
        </authorList>
    </citation>
    <scope>NUCLEOTIDE SEQUENCE [LARGE SCALE GENOMIC DNA]</scope>
    <source>
        <strain evidence="10">CCMP 1328</strain>
    </source>
</reference>
<dbReference type="GO" id="GO:0005524">
    <property type="term" value="F:ATP binding"/>
    <property type="evidence" value="ECO:0007669"/>
    <property type="project" value="UniProtKB-UniRule"/>
</dbReference>
<name>A0A5J4YLL8_PORPP</name>
<comment type="function">
    <text evidence="5">RNA helicase.</text>
</comment>
<dbReference type="InterPro" id="IPR011545">
    <property type="entry name" value="DEAD/DEAH_box_helicase_dom"/>
</dbReference>
<sequence length="633" mass="69898">MDELGEYDVLIHPDTDATAGATRDNAKIHHLDARVELNLRRKCGVTALFKMQQRVVAHLLRLDAMQQSGDVVLCAPTGSGKTLAYALPLMNCVVTQANSLRCSTRECRTLRALVLVPTRDLALQVVGVLSALAHKTGVRVVAMTGQSSFSQEAKALVEAHPCLPGVFQSATEIIVATPGRLVHHLQRTAGFSLLDLEYIVVDESDRLLNQSYFDWADTLVRNLKMRVEEDAPRDEVLWASFRRFRPLRKVLASATQTSNPKKFAKLELHCVTRFFLTADDATASTEQAKCAEPATPSEGARISSHVDDGTDTGAQSTVAKYHIPVTLTENVLVCASKAEKLHALYVALGLIPVRDSQSKRIFEMGFGTMHGRKVVFVKSREVAHRLTRLLELTLPLESEAGANVRVLEFSSELSAERRNLVLSVLNSMECDATKRKLRDVVVICSDAMSRGMDITHLDVVVNYDAPGHARTYTHRVGRSARAGRDGVAVSLITAQQAYHFKRMQAGIKRRDAMRYVPFDAAAWIEQHGAISRQIGAALANVNTVLKREAISLLDPTRTLPLFALREFQCALDSRSLELAAAGAQEPDDGYDEVMGYDVEDATWENDTASQVRTQDHADRSQLLRALVQKRLLD</sequence>
<keyword evidence="2 5" id="KW-0378">Hydrolase</keyword>
<dbReference type="CDD" id="cd18787">
    <property type="entry name" value="SF2_C_DEAD"/>
    <property type="match status" value="1"/>
</dbReference>
<evidence type="ECO:0000256" key="4">
    <source>
        <dbReference type="ARBA" id="ARBA00022884"/>
    </source>
</evidence>
<feature type="region of interest" description="Disordered" evidence="6">
    <location>
        <begin position="289"/>
        <end position="313"/>
    </location>
</feature>
<dbReference type="InterPro" id="IPR014001">
    <property type="entry name" value="Helicase_ATP-bd"/>
</dbReference>
<evidence type="ECO:0000256" key="3">
    <source>
        <dbReference type="ARBA" id="ARBA00022840"/>
    </source>
</evidence>
<comment type="similarity">
    <text evidence="5">Belongs to the DEAD box helicase family.</text>
</comment>
<evidence type="ECO:0000313" key="9">
    <source>
        <dbReference type="EMBL" id="KAA8491800.1"/>
    </source>
</evidence>
<evidence type="ECO:0000259" key="8">
    <source>
        <dbReference type="PROSITE" id="PS51194"/>
    </source>
</evidence>
<dbReference type="InterPro" id="IPR001650">
    <property type="entry name" value="Helicase_C-like"/>
</dbReference>
<dbReference type="GO" id="GO:0003724">
    <property type="term" value="F:RNA helicase activity"/>
    <property type="evidence" value="ECO:0007669"/>
    <property type="project" value="UniProtKB-EC"/>
</dbReference>
<dbReference type="OrthoDB" id="3370at2759"/>
<evidence type="ECO:0000256" key="5">
    <source>
        <dbReference type="RuleBase" id="RU365068"/>
    </source>
</evidence>
<dbReference type="SUPFAM" id="SSF52540">
    <property type="entry name" value="P-loop containing nucleoside triphosphate hydrolases"/>
    <property type="match status" value="1"/>
</dbReference>
<keyword evidence="10" id="KW-1185">Reference proteome</keyword>
<keyword evidence="1 5" id="KW-0547">Nucleotide-binding</keyword>